<dbReference type="EMBL" id="KD087991">
    <property type="protein sequence ID" value="EMS61983.1"/>
    <property type="molecule type" value="Genomic_DNA"/>
</dbReference>
<dbReference type="AlphaFoldDB" id="M7ZFJ8"/>
<evidence type="ECO:0000256" key="1">
    <source>
        <dbReference type="SAM" id="MobiDB-lite"/>
    </source>
</evidence>
<organism evidence="2">
    <name type="scientific">Triticum urartu</name>
    <name type="common">Red wild einkorn</name>
    <name type="synonym">Crithodium urartu</name>
    <dbReference type="NCBI Taxonomy" id="4572"/>
    <lineage>
        <taxon>Eukaryota</taxon>
        <taxon>Viridiplantae</taxon>
        <taxon>Streptophyta</taxon>
        <taxon>Embryophyta</taxon>
        <taxon>Tracheophyta</taxon>
        <taxon>Spermatophyta</taxon>
        <taxon>Magnoliopsida</taxon>
        <taxon>Liliopsida</taxon>
        <taxon>Poales</taxon>
        <taxon>Poaceae</taxon>
        <taxon>BOP clade</taxon>
        <taxon>Pooideae</taxon>
        <taxon>Triticodae</taxon>
        <taxon>Triticeae</taxon>
        <taxon>Triticinae</taxon>
        <taxon>Triticum</taxon>
    </lineage>
</organism>
<reference evidence="2" key="1">
    <citation type="journal article" date="2013" name="Nature">
        <title>Draft genome of the wheat A-genome progenitor Triticum urartu.</title>
        <authorList>
            <person name="Ling H.Q."/>
            <person name="Zhao S."/>
            <person name="Liu D."/>
            <person name="Wang J."/>
            <person name="Sun H."/>
            <person name="Zhang C."/>
            <person name="Fan H."/>
            <person name="Li D."/>
            <person name="Dong L."/>
            <person name="Tao Y."/>
            <person name="Gao C."/>
            <person name="Wu H."/>
            <person name="Li Y."/>
            <person name="Cui Y."/>
            <person name="Guo X."/>
            <person name="Zheng S."/>
            <person name="Wang B."/>
            <person name="Yu K."/>
            <person name="Liang Q."/>
            <person name="Yang W."/>
            <person name="Lou X."/>
            <person name="Chen J."/>
            <person name="Feng M."/>
            <person name="Jian J."/>
            <person name="Zhang X."/>
            <person name="Luo G."/>
            <person name="Jiang Y."/>
            <person name="Liu J."/>
            <person name="Wang Z."/>
            <person name="Sha Y."/>
            <person name="Zhang B."/>
            <person name="Wu H."/>
            <person name="Tang D."/>
            <person name="Shen Q."/>
            <person name="Xue P."/>
            <person name="Zou S."/>
            <person name="Wang X."/>
            <person name="Liu X."/>
            <person name="Wang F."/>
            <person name="Yang Y."/>
            <person name="An X."/>
            <person name="Dong Z."/>
            <person name="Zhang K."/>
            <person name="Zhang X."/>
            <person name="Luo M.C."/>
            <person name="Dvorak J."/>
            <person name="Tong Y."/>
            <person name="Wang J."/>
            <person name="Yang H."/>
            <person name="Li Z."/>
            <person name="Wang D."/>
            <person name="Zhang A."/>
            <person name="Wang J."/>
        </authorList>
    </citation>
    <scope>NUCLEOTIDE SEQUENCE</scope>
</reference>
<sequence length="222" mass="25563">MKSGGSRQPMVNKKLPPARLTIEMFSTVKVPDDRQLDPITMNSDDNLLVQTEYHRGHAIFLGQPDALRSRVRLRVYIYPSIDERVDIPAITHRPTQKTKQLPPRRHEERRITSADGQQEVLAAALRQQQGRRRQRRSTPGAQEGVRRAEEEGGAREGPAGKEAAFGISDDTVVVEMDTHGHYYGDKEFPYDDKFMAKARDRYDKHVQERTDRRPFVLKFQDD</sequence>
<feature type="region of interest" description="Disordered" evidence="1">
    <location>
        <begin position="203"/>
        <end position="222"/>
    </location>
</feature>
<gene>
    <name evidence="2" type="ORF">TRIUR3_26494</name>
</gene>
<protein>
    <submittedName>
        <fullName evidence="2">Uncharacterized protein</fullName>
    </submittedName>
</protein>
<proteinExistence type="predicted"/>
<name>M7ZFJ8_TRIUA</name>
<accession>M7ZFJ8</accession>
<feature type="compositionally biased region" description="Basic and acidic residues" evidence="1">
    <location>
        <begin position="144"/>
        <end position="154"/>
    </location>
</feature>
<feature type="region of interest" description="Disordered" evidence="1">
    <location>
        <begin position="89"/>
        <end position="164"/>
    </location>
</feature>
<evidence type="ECO:0000313" key="2">
    <source>
        <dbReference type="EMBL" id="EMS61983.1"/>
    </source>
</evidence>